<evidence type="ECO:0000256" key="10">
    <source>
        <dbReference type="ARBA" id="ARBA00022692"/>
    </source>
</evidence>
<comment type="similarity">
    <text evidence="4 19">Belongs to the CobS family.</text>
</comment>
<evidence type="ECO:0000256" key="6">
    <source>
        <dbReference type="ARBA" id="ARBA00015850"/>
    </source>
</evidence>
<dbReference type="RefSeq" id="WP_284154193.1">
    <property type="nucleotide sequence ID" value="NZ_AP025516.1"/>
</dbReference>
<evidence type="ECO:0000256" key="13">
    <source>
        <dbReference type="ARBA" id="ARBA00023136"/>
    </source>
</evidence>
<evidence type="ECO:0000256" key="9">
    <source>
        <dbReference type="ARBA" id="ARBA00022679"/>
    </source>
</evidence>
<keyword evidence="12 19" id="KW-1133">Transmembrane helix</keyword>
<evidence type="ECO:0000256" key="2">
    <source>
        <dbReference type="ARBA" id="ARBA00004651"/>
    </source>
</evidence>
<name>A0ABM7W8D5_9BACT</name>
<sequence length="264" mass="27260">MAAPQKQLGGPAETALRHPLRSFRTAVGFLTILPVGSPGRDDGPYFSAALFYFPLVGLLLGSLSAFVFLGLQAVFPMLLNGVLLAVLLSLWSGFIHVDGLADSADGFLSGRPREACLDIMRDSRVGVMGSVAIGALLLIKAATLATIDPATIGASLVIAAVAGRCSIVWMMALLPYARSGSGLGRLFYSDATRLAAVWAGLVLCGVAFVLQSGRGFVLLGCCLLTALLLAGICRRKIGGATGDTLGAACEVMETVVLLVCVAGF</sequence>
<evidence type="ECO:0000256" key="11">
    <source>
        <dbReference type="ARBA" id="ARBA00022842"/>
    </source>
</evidence>
<feature type="transmembrane region" description="Helical" evidence="19">
    <location>
        <begin position="216"/>
        <end position="233"/>
    </location>
</feature>
<accession>A0ABM7W8D5</accession>
<evidence type="ECO:0000313" key="20">
    <source>
        <dbReference type="EMBL" id="BDD87155.1"/>
    </source>
</evidence>
<keyword evidence="9 19" id="KW-0808">Transferase</keyword>
<dbReference type="PANTHER" id="PTHR34148:SF1">
    <property type="entry name" value="ADENOSYLCOBINAMIDE-GDP RIBAZOLETRANSFERASE"/>
    <property type="match status" value="1"/>
</dbReference>
<comment type="catalytic activity">
    <reaction evidence="18 19">
        <text>alpha-ribazole 5'-phosphate + adenosylcob(III)inamide-GDP = adenosylcob(III)alamin 5'-phosphate + GMP + H(+)</text>
        <dbReference type="Rhea" id="RHEA:23560"/>
        <dbReference type="ChEBI" id="CHEBI:15378"/>
        <dbReference type="ChEBI" id="CHEBI:57918"/>
        <dbReference type="ChEBI" id="CHEBI:58115"/>
        <dbReference type="ChEBI" id="CHEBI:60487"/>
        <dbReference type="ChEBI" id="CHEBI:60493"/>
        <dbReference type="EC" id="2.7.8.26"/>
    </reaction>
</comment>
<evidence type="ECO:0000256" key="7">
    <source>
        <dbReference type="ARBA" id="ARBA00022475"/>
    </source>
</evidence>
<dbReference type="PANTHER" id="PTHR34148">
    <property type="entry name" value="ADENOSYLCOBINAMIDE-GDP RIBAZOLETRANSFERASE"/>
    <property type="match status" value="1"/>
</dbReference>
<evidence type="ECO:0000256" key="16">
    <source>
        <dbReference type="ARBA" id="ARBA00032853"/>
    </source>
</evidence>
<dbReference type="EC" id="2.7.8.26" evidence="5 19"/>
<dbReference type="HAMAP" id="MF_00719">
    <property type="entry name" value="CobS"/>
    <property type="match status" value="1"/>
</dbReference>
<proteinExistence type="inferred from homology"/>
<keyword evidence="13 19" id="KW-0472">Membrane</keyword>
<evidence type="ECO:0000256" key="18">
    <source>
        <dbReference type="ARBA" id="ARBA00049504"/>
    </source>
</evidence>
<dbReference type="EMBL" id="AP025516">
    <property type="protein sequence ID" value="BDD87155.1"/>
    <property type="molecule type" value="Genomic_DNA"/>
</dbReference>
<keyword evidence="11 19" id="KW-0460">Magnesium</keyword>
<comment type="function">
    <text evidence="14 19">Joins adenosylcobinamide-GDP and alpha-ribazole to generate adenosylcobalamin (Ado-cobalamin). Also synthesizes adenosylcobalamin 5'-phosphate from adenosylcobinamide-GDP and alpha-ribazole 5'-phosphate.</text>
</comment>
<evidence type="ECO:0000256" key="14">
    <source>
        <dbReference type="ARBA" id="ARBA00025228"/>
    </source>
</evidence>
<feature type="transmembrane region" description="Helical" evidence="19">
    <location>
        <begin position="153"/>
        <end position="174"/>
    </location>
</feature>
<dbReference type="Pfam" id="PF02654">
    <property type="entry name" value="CobS"/>
    <property type="match status" value="1"/>
</dbReference>
<feature type="transmembrane region" description="Helical" evidence="19">
    <location>
        <begin position="50"/>
        <end position="75"/>
    </location>
</feature>
<feature type="transmembrane region" description="Helical" evidence="19">
    <location>
        <begin position="81"/>
        <end position="104"/>
    </location>
</feature>
<evidence type="ECO:0000256" key="1">
    <source>
        <dbReference type="ARBA" id="ARBA00001946"/>
    </source>
</evidence>
<keyword evidence="8 19" id="KW-0169">Cobalamin biosynthesis</keyword>
<evidence type="ECO:0000256" key="8">
    <source>
        <dbReference type="ARBA" id="ARBA00022573"/>
    </source>
</evidence>
<evidence type="ECO:0000256" key="15">
    <source>
        <dbReference type="ARBA" id="ARBA00032605"/>
    </source>
</evidence>
<dbReference type="NCBIfam" id="TIGR00317">
    <property type="entry name" value="cobS"/>
    <property type="match status" value="1"/>
</dbReference>
<evidence type="ECO:0000256" key="17">
    <source>
        <dbReference type="ARBA" id="ARBA00048623"/>
    </source>
</evidence>
<keyword evidence="21" id="KW-1185">Reference proteome</keyword>
<comment type="cofactor">
    <cofactor evidence="1 19">
        <name>Mg(2+)</name>
        <dbReference type="ChEBI" id="CHEBI:18420"/>
    </cofactor>
</comment>
<comment type="subcellular location">
    <subcellularLocation>
        <location evidence="2 19">Cell membrane</location>
        <topology evidence="2 19">Multi-pass membrane protein</topology>
    </subcellularLocation>
</comment>
<reference evidence="20 21" key="1">
    <citation type="submission" date="2022-01" db="EMBL/GenBank/DDBJ databases">
        <title>Desulfofustis limnae sp. nov., a novel mesophilic sulfate-reducing bacterium isolated from marsh soil.</title>
        <authorList>
            <person name="Watanabe M."/>
            <person name="Takahashi A."/>
            <person name="Kojima H."/>
            <person name="Fukui M."/>
        </authorList>
    </citation>
    <scope>NUCLEOTIDE SEQUENCE [LARGE SCALE GENOMIC DNA]</scope>
    <source>
        <strain evidence="20 21">PPLL</strain>
    </source>
</reference>
<evidence type="ECO:0000313" key="21">
    <source>
        <dbReference type="Proteomes" id="UP000830055"/>
    </source>
</evidence>
<dbReference type="InterPro" id="IPR003805">
    <property type="entry name" value="CobS"/>
</dbReference>
<feature type="transmembrane region" description="Helical" evidence="19">
    <location>
        <begin position="186"/>
        <end position="210"/>
    </location>
</feature>
<evidence type="ECO:0000256" key="19">
    <source>
        <dbReference type="HAMAP-Rule" id="MF_00719"/>
    </source>
</evidence>
<evidence type="ECO:0000256" key="4">
    <source>
        <dbReference type="ARBA" id="ARBA00010561"/>
    </source>
</evidence>
<evidence type="ECO:0000256" key="5">
    <source>
        <dbReference type="ARBA" id="ARBA00013200"/>
    </source>
</evidence>
<dbReference type="Proteomes" id="UP000830055">
    <property type="component" value="Chromosome"/>
</dbReference>
<comment type="catalytic activity">
    <reaction evidence="17 19">
        <text>alpha-ribazole + adenosylcob(III)inamide-GDP = adenosylcob(III)alamin + GMP + H(+)</text>
        <dbReference type="Rhea" id="RHEA:16049"/>
        <dbReference type="ChEBI" id="CHEBI:10329"/>
        <dbReference type="ChEBI" id="CHEBI:15378"/>
        <dbReference type="ChEBI" id="CHEBI:18408"/>
        <dbReference type="ChEBI" id="CHEBI:58115"/>
        <dbReference type="ChEBI" id="CHEBI:60487"/>
        <dbReference type="EC" id="2.7.8.26"/>
    </reaction>
</comment>
<protein>
    <recommendedName>
        <fullName evidence="6 19">Adenosylcobinamide-GDP ribazoletransferase</fullName>
        <ecNumber evidence="5 19">2.7.8.26</ecNumber>
    </recommendedName>
    <alternativeName>
        <fullName evidence="16 19">Cobalamin synthase</fullName>
    </alternativeName>
    <alternativeName>
        <fullName evidence="15 19">Cobalamin-5'-phosphate synthase</fullName>
    </alternativeName>
</protein>
<keyword evidence="10 19" id="KW-0812">Transmembrane</keyword>
<organism evidence="20 21">
    <name type="scientific">Desulfofustis limnaeus</name>
    <dbReference type="NCBI Taxonomy" id="2740163"/>
    <lineage>
        <taxon>Bacteria</taxon>
        <taxon>Pseudomonadati</taxon>
        <taxon>Thermodesulfobacteriota</taxon>
        <taxon>Desulfobulbia</taxon>
        <taxon>Desulfobulbales</taxon>
        <taxon>Desulfocapsaceae</taxon>
        <taxon>Desulfofustis</taxon>
    </lineage>
</organism>
<feature type="transmembrane region" description="Helical" evidence="19">
    <location>
        <begin position="125"/>
        <end position="147"/>
    </location>
</feature>
<comment type="pathway">
    <text evidence="3 19">Cofactor biosynthesis; adenosylcobalamin biosynthesis; adenosylcobalamin from cob(II)yrinate a,c-diamide: step 7/7.</text>
</comment>
<evidence type="ECO:0000256" key="12">
    <source>
        <dbReference type="ARBA" id="ARBA00022989"/>
    </source>
</evidence>
<keyword evidence="7 19" id="KW-1003">Cell membrane</keyword>
<evidence type="ECO:0000256" key="3">
    <source>
        <dbReference type="ARBA" id="ARBA00004663"/>
    </source>
</evidence>
<gene>
    <name evidence="19 20" type="primary">cobS</name>
    <name evidence="20" type="ORF">DPPLL_15200</name>
</gene>